<dbReference type="SFLD" id="SFLDG01065">
    <property type="entry name" value="anaerobic_coproporphyrinogen-I"/>
    <property type="match status" value="1"/>
</dbReference>
<dbReference type="InterPro" id="IPR007197">
    <property type="entry name" value="rSAM"/>
</dbReference>
<dbReference type="InterPro" id="IPR010723">
    <property type="entry name" value="HemN_C"/>
</dbReference>
<gene>
    <name evidence="3" type="ORF">BGM30_25540</name>
</gene>
<dbReference type="SFLD" id="SFLDS00029">
    <property type="entry name" value="Radical_SAM"/>
    <property type="match status" value="1"/>
</dbReference>
<dbReference type="GO" id="GO:0003824">
    <property type="term" value="F:catalytic activity"/>
    <property type="evidence" value="ECO:0007669"/>
    <property type="project" value="InterPro"/>
</dbReference>
<dbReference type="GO" id="GO:0051539">
    <property type="term" value="F:4 iron, 4 sulfur cluster binding"/>
    <property type="evidence" value="ECO:0007669"/>
    <property type="project" value="TreeGrafter"/>
</dbReference>
<dbReference type="SUPFAM" id="SSF102114">
    <property type="entry name" value="Radical SAM enzymes"/>
    <property type="match status" value="1"/>
</dbReference>
<reference evidence="4" key="1">
    <citation type="submission" date="2017-12" db="EMBL/GenBank/DDBJ databases">
        <title>Improved Draft Genome Sequence of Microcystis aeruginosa NIES-298, a Microcystin-Producing Cyanobacterium from Lake Kasumigaura, Japan.</title>
        <authorList>
            <person name="Yamaguchi H."/>
            <person name="Suzuki S."/>
            <person name="Kawachi M."/>
        </authorList>
    </citation>
    <scope>NUCLEOTIDE SEQUENCE [LARGE SCALE GENOMIC DNA]</scope>
    <source>
        <strain evidence="4">NIES-298</strain>
    </source>
</reference>
<dbReference type="RefSeq" id="WP_103112448.1">
    <property type="nucleotide sequence ID" value="NZ_BEIU01000002.1"/>
</dbReference>
<dbReference type="EMBL" id="BEYQ01000008">
    <property type="protein sequence ID" value="GBD53461.1"/>
    <property type="molecule type" value="Genomic_DNA"/>
</dbReference>
<dbReference type="SFLD" id="SFLDG01082">
    <property type="entry name" value="B12-binding_domain_containing"/>
    <property type="match status" value="1"/>
</dbReference>
<dbReference type="SMART" id="SM00729">
    <property type="entry name" value="Elp3"/>
    <property type="match status" value="1"/>
</dbReference>
<dbReference type="GO" id="GO:0006779">
    <property type="term" value="P:porphyrin-containing compound biosynthetic process"/>
    <property type="evidence" value="ECO:0007669"/>
    <property type="project" value="TreeGrafter"/>
</dbReference>
<sequence length="483" mass="56154">MVATVLRPFTVSPRHQHLIERAETRLEDFKRLKELGLLTQSGDYFPSVHYPPITMYPEITEEELFKDYTLPVDGKFDIYVHIPFCRRHCTFCHYPVVTRASDEEKSFYLKALEKEMDIYMNRLGIDKIQARSILIGGGTPTYLTLEQQKYFFDFFTQRVDLSSCGQFNYDVDPVTLIGTEGIQRLEMMRSYGVDRLTIGVQSLNDRVLKLMNRHHGSKEALEAIELCHQMGFQLDIEFIFGYPGETIENWIEVMEQAVTLPVEEIQLYRLKVEAYGDYQGSIKKVTEVRPEDIPNNDEQIMMKQIAIDILNENGYYENLRRVFSKKREHYSCYADNQCCGLLDQLGFGQTAFSSLRNRFGLNTQNFDEYYSKIEAGKLPLNRGYVRNTDEQQRWAVILPLKNRCVWKSYFKEVTGGADLNEVFGQKIERLKAYGLLNEDEEKIELTKLGGFFADECAQYFHSPEFLSFPAETYAKGPLHPCLT</sequence>
<dbReference type="InterPro" id="IPR023404">
    <property type="entry name" value="rSAM_horseshoe"/>
</dbReference>
<evidence type="ECO:0000313" key="3">
    <source>
        <dbReference type="EMBL" id="GBD53461.1"/>
    </source>
</evidence>
<evidence type="ECO:0000313" key="4">
    <source>
        <dbReference type="Proteomes" id="UP000236321"/>
    </source>
</evidence>
<evidence type="ECO:0000259" key="2">
    <source>
        <dbReference type="PROSITE" id="PS51918"/>
    </source>
</evidence>
<name>A0A2H6BTF0_MICAE</name>
<dbReference type="PANTHER" id="PTHR13932">
    <property type="entry name" value="COPROPORPHYRINIGEN III OXIDASE"/>
    <property type="match status" value="1"/>
</dbReference>
<dbReference type="Pfam" id="PF04055">
    <property type="entry name" value="Radical_SAM"/>
    <property type="match status" value="1"/>
</dbReference>
<comment type="caution">
    <text evidence="3">The sequence shown here is derived from an EMBL/GenBank/DDBJ whole genome shotgun (WGS) entry which is preliminary data.</text>
</comment>
<dbReference type="AlphaFoldDB" id="A0A2H6BTF0"/>
<dbReference type="InterPro" id="IPR058240">
    <property type="entry name" value="rSAM_sf"/>
</dbReference>
<dbReference type="InterPro" id="IPR034505">
    <property type="entry name" value="Coproporphyrinogen-III_oxidase"/>
</dbReference>
<dbReference type="InterPro" id="IPR006638">
    <property type="entry name" value="Elp3/MiaA/NifB-like_rSAM"/>
</dbReference>
<dbReference type="Proteomes" id="UP000236321">
    <property type="component" value="Unassembled WGS sequence"/>
</dbReference>
<dbReference type="PROSITE" id="PS51918">
    <property type="entry name" value="RADICAL_SAM"/>
    <property type="match status" value="1"/>
</dbReference>
<dbReference type="Gene3D" id="3.80.30.20">
    <property type="entry name" value="tm_1862 like domain"/>
    <property type="match status" value="1"/>
</dbReference>
<dbReference type="CDD" id="cd01335">
    <property type="entry name" value="Radical_SAM"/>
    <property type="match status" value="1"/>
</dbReference>
<dbReference type="PANTHER" id="PTHR13932:SF5">
    <property type="entry name" value="RADICAL S-ADENOSYL METHIONINE DOMAIN-CONTAINING PROTEIN 1, MITOCHONDRIAL"/>
    <property type="match status" value="1"/>
</dbReference>
<dbReference type="Pfam" id="PF06969">
    <property type="entry name" value="HemN_C"/>
    <property type="match status" value="1"/>
</dbReference>
<accession>A0A2H6BTF0</accession>
<proteinExistence type="predicted"/>
<dbReference type="GO" id="GO:0005737">
    <property type="term" value="C:cytoplasm"/>
    <property type="evidence" value="ECO:0007669"/>
    <property type="project" value="TreeGrafter"/>
</dbReference>
<protein>
    <recommendedName>
        <fullName evidence="1">Heme chaperone HemW</fullName>
    </recommendedName>
</protein>
<feature type="domain" description="Radical SAM core" evidence="2">
    <location>
        <begin position="70"/>
        <end position="313"/>
    </location>
</feature>
<evidence type="ECO:0000256" key="1">
    <source>
        <dbReference type="ARBA" id="ARBA00017228"/>
    </source>
</evidence>
<organism evidence="3 4">
    <name type="scientific">Microcystis aeruginosa NIES-298</name>
    <dbReference type="NCBI Taxonomy" id="449468"/>
    <lineage>
        <taxon>Bacteria</taxon>
        <taxon>Bacillati</taxon>
        <taxon>Cyanobacteriota</taxon>
        <taxon>Cyanophyceae</taxon>
        <taxon>Oscillatoriophycideae</taxon>
        <taxon>Chroococcales</taxon>
        <taxon>Microcystaceae</taxon>
        <taxon>Microcystis</taxon>
    </lineage>
</organism>